<name>A0ABQ4SFN6_9HYPH</name>
<dbReference type="InterPro" id="IPR036249">
    <property type="entry name" value="Thioredoxin-like_sf"/>
</dbReference>
<protein>
    <submittedName>
        <fullName evidence="11">Thiol:disulfide interchange protein DsbD</fullName>
    </submittedName>
</protein>
<organism evidence="11 12">
    <name type="scientific">Methylobacterium isbiliense</name>
    <dbReference type="NCBI Taxonomy" id="315478"/>
    <lineage>
        <taxon>Bacteria</taxon>
        <taxon>Pseudomonadati</taxon>
        <taxon>Pseudomonadota</taxon>
        <taxon>Alphaproteobacteria</taxon>
        <taxon>Hyphomicrobiales</taxon>
        <taxon>Methylobacteriaceae</taxon>
        <taxon>Methylobacterium</taxon>
    </lineage>
</organism>
<feature type="domain" description="Thiol:disulfide interchange protein DsbD N-terminal" evidence="10">
    <location>
        <begin position="47"/>
        <end position="149"/>
    </location>
</feature>
<dbReference type="InterPro" id="IPR028250">
    <property type="entry name" value="DsbDN"/>
</dbReference>
<evidence type="ECO:0000256" key="2">
    <source>
        <dbReference type="ARBA" id="ARBA00022692"/>
    </source>
</evidence>
<dbReference type="EMBL" id="BPQQ01000046">
    <property type="protein sequence ID" value="GJE02037.1"/>
    <property type="molecule type" value="Genomic_DNA"/>
</dbReference>
<feature type="transmembrane region" description="Helical" evidence="7">
    <location>
        <begin position="337"/>
        <end position="356"/>
    </location>
</feature>
<evidence type="ECO:0000313" key="12">
    <source>
        <dbReference type="Proteomes" id="UP001055153"/>
    </source>
</evidence>
<evidence type="ECO:0000256" key="5">
    <source>
        <dbReference type="ARBA" id="ARBA00023136"/>
    </source>
</evidence>
<evidence type="ECO:0000256" key="1">
    <source>
        <dbReference type="ARBA" id="ARBA00004141"/>
    </source>
</evidence>
<gene>
    <name evidence="11" type="primary">dsbD_3</name>
    <name evidence="11" type="ORF">GMJLKIPL_3981</name>
</gene>
<dbReference type="Proteomes" id="UP001055153">
    <property type="component" value="Unassembled WGS sequence"/>
</dbReference>
<reference evidence="11" key="1">
    <citation type="journal article" date="2021" name="Front. Microbiol.">
        <title>Comprehensive Comparative Genomics and Phenotyping of Methylobacterium Species.</title>
        <authorList>
            <person name="Alessa O."/>
            <person name="Ogura Y."/>
            <person name="Fujitani Y."/>
            <person name="Takami H."/>
            <person name="Hayashi T."/>
            <person name="Sahin N."/>
            <person name="Tani A."/>
        </authorList>
    </citation>
    <scope>NUCLEOTIDE SEQUENCE</scope>
    <source>
        <strain evidence="11">DSM 17168</strain>
    </source>
</reference>
<dbReference type="RefSeq" id="WP_238237363.1">
    <property type="nucleotide sequence ID" value="NZ_BPQQ01000046.1"/>
</dbReference>
<dbReference type="Pfam" id="PF13899">
    <property type="entry name" value="Thioredoxin_7"/>
    <property type="match status" value="1"/>
</dbReference>
<dbReference type="Pfam" id="PF02683">
    <property type="entry name" value="DsbD_TM"/>
    <property type="match status" value="1"/>
</dbReference>
<evidence type="ECO:0000256" key="4">
    <source>
        <dbReference type="ARBA" id="ARBA00022989"/>
    </source>
</evidence>
<keyword evidence="2 7" id="KW-0812">Transmembrane</keyword>
<feature type="chain" id="PRO_5045160698" evidence="8">
    <location>
        <begin position="24"/>
        <end position="699"/>
    </location>
</feature>
<dbReference type="Pfam" id="PF11412">
    <property type="entry name" value="DsbD_N"/>
    <property type="match status" value="1"/>
</dbReference>
<keyword evidence="3" id="KW-0201">Cytochrome c-type biogenesis</keyword>
<proteinExistence type="predicted"/>
<dbReference type="Gene3D" id="3.40.30.10">
    <property type="entry name" value="Glutaredoxin"/>
    <property type="match status" value="1"/>
</dbReference>
<feature type="transmembrane region" description="Helical" evidence="7">
    <location>
        <begin position="454"/>
        <end position="479"/>
    </location>
</feature>
<keyword evidence="6" id="KW-0676">Redox-active center</keyword>
<feature type="transmembrane region" description="Helical" evidence="7">
    <location>
        <begin position="376"/>
        <end position="400"/>
    </location>
</feature>
<comment type="subcellular location">
    <subcellularLocation>
        <location evidence="1">Membrane</location>
        <topology evidence="1">Multi-pass membrane protein</topology>
    </subcellularLocation>
</comment>
<dbReference type="PANTHER" id="PTHR32234">
    <property type="entry name" value="THIOL:DISULFIDE INTERCHANGE PROTEIN DSBD"/>
    <property type="match status" value="1"/>
</dbReference>
<feature type="domain" description="Cytochrome C biogenesis protein transmembrane" evidence="9">
    <location>
        <begin position="292"/>
        <end position="509"/>
    </location>
</feature>
<keyword evidence="12" id="KW-1185">Reference proteome</keyword>
<feature type="transmembrane region" description="Helical" evidence="7">
    <location>
        <begin position="514"/>
        <end position="534"/>
    </location>
</feature>
<dbReference type="PROSITE" id="PS00194">
    <property type="entry name" value="THIOREDOXIN_1"/>
    <property type="match status" value="1"/>
</dbReference>
<feature type="transmembrane region" description="Helical" evidence="7">
    <location>
        <begin position="546"/>
        <end position="565"/>
    </location>
</feature>
<reference evidence="11" key="2">
    <citation type="submission" date="2021-08" db="EMBL/GenBank/DDBJ databases">
        <authorList>
            <person name="Tani A."/>
            <person name="Ola A."/>
            <person name="Ogura Y."/>
            <person name="Katsura K."/>
            <person name="Hayashi T."/>
        </authorList>
    </citation>
    <scope>NUCLEOTIDE SEQUENCE</scope>
    <source>
        <strain evidence="11">DSM 17168</strain>
    </source>
</reference>
<comment type="caution">
    <text evidence="11">The sequence shown here is derived from an EMBL/GenBank/DDBJ whole genome shotgun (WGS) entry which is preliminary data.</text>
</comment>
<sequence>MRKLTWLVAILATYLAGSSPGVAQLGSPPARPDIKVDLLIGEYDPLEPQTVWLGVRVRLGSGWKTYWRSPGDSGLPPEFDWSMSTNLEQAEPLWPAPHRMELLGVETIGYKDEVVFPIKARVPDPNAPIQVSLKLGLYACTTICVRDDHAMTGTIAPGDSRSGEQAIIDTWRKRVPAASSNALSISSIRLKEASPPELEVIAKATEAFEAPDLFVESDPPVFGSKPRVTISPGGTATLTVPLEAEKTEDLRNRPLRITLVDGEHAIEASTGRWATNTPAAPPSPRQTNDQGLWLMLGVALAGGFILNLMPCVFPVLSLKLLAFVNRDAGRMRRIQTGFAASAAGVIASFLALASAMVALKATGATIGWGIQFQQPIFLAVMAAVLTLFAANLLGLFEVILPARIAGALDRVGRGHSLASHFGSGFVATLLATPCSAPFVGTAVGFALSRGTGEIYLVFAALGLGMALPYLVIVAVPSLATLIPRPGRWMLVLKRIMAAGLLVTAMWLLSIVGTIAGIVSAAGLALTLAVVIVGLRLRQGASGAAKAALSLALVAVPVTVVGAVNFTGKGADPQTDAIRWRAFDEPQVKALVGEGKTVLVDITAAWCVTCKVNKALTLDDEAVKRRLASDVVPVQGDWTKPDERIAAYLQSFGRYGIPFDVVYGPGAPAGIVLPELLTTRAVLEAFDKAAARPTAVSASK</sequence>
<evidence type="ECO:0000256" key="7">
    <source>
        <dbReference type="SAM" id="Phobius"/>
    </source>
</evidence>
<dbReference type="InterPro" id="IPR003834">
    <property type="entry name" value="Cyt_c_assmbl_TM_dom"/>
</dbReference>
<dbReference type="PANTHER" id="PTHR32234:SF3">
    <property type="entry name" value="SUPPRESSION OF COPPER SENSITIVITY PROTEIN"/>
    <property type="match status" value="1"/>
</dbReference>
<evidence type="ECO:0000313" key="11">
    <source>
        <dbReference type="EMBL" id="GJE02037.1"/>
    </source>
</evidence>
<evidence type="ECO:0000256" key="8">
    <source>
        <dbReference type="SAM" id="SignalP"/>
    </source>
</evidence>
<accession>A0ABQ4SFN6</accession>
<evidence type="ECO:0000259" key="9">
    <source>
        <dbReference type="Pfam" id="PF02683"/>
    </source>
</evidence>
<dbReference type="InterPro" id="IPR035671">
    <property type="entry name" value="DsbD_gamma"/>
</dbReference>
<evidence type="ECO:0000256" key="6">
    <source>
        <dbReference type="ARBA" id="ARBA00023284"/>
    </source>
</evidence>
<dbReference type="SUPFAM" id="SSF52833">
    <property type="entry name" value="Thioredoxin-like"/>
    <property type="match status" value="1"/>
</dbReference>
<keyword evidence="8" id="KW-0732">Signal</keyword>
<feature type="transmembrane region" description="Helical" evidence="7">
    <location>
        <begin position="292"/>
        <end position="316"/>
    </location>
</feature>
<dbReference type="InterPro" id="IPR017937">
    <property type="entry name" value="Thioredoxin_CS"/>
</dbReference>
<evidence type="ECO:0000259" key="10">
    <source>
        <dbReference type="Pfam" id="PF11412"/>
    </source>
</evidence>
<keyword evidence="5 7" id="KW-0472">Membrane</keyword>
<feature type="transmembrane region" description="Helical" evidence="7">
    <location>
        <begin position="491"/>
        <end position="508"/>
    </location>
</feature>
<feature type="transmembrane region" description="Helical" evidence="7">
    <location>
        <begin position="421"/>
        <end position="448"/>
    </location>
</feature>
<evidence type="ECO:0000256" key="3">
    <source>
        <dbReference type="ARBA" id="ARBA00022748"/>
    </source>
</evidence>
<feature type="signal peptide" evidence="8">
    <location>
        <begin position="1"/>
        <end position="23"/>
    </location>
</feature>
<keyword evidence="4 7" id="KW-1133">Transmembrane helix</keyword>
<dbReference type="CDD" id="cd02953">
    <property type="entry name" value="DsbDgamma"/>
    <property type="match status" value="1"/>
</dbReference>